<dbReference type="InterPro" id="IPR013328">
    <property type="entry name" value="6PGD_dom2"/>
</dbReference>
<sequence>MPDRFGVIRGAVRKTLANDLSPAFHLKTMAKDIGLMPDLGRADGMPMPGIVLTAELYREVLVAGYGELRADAVHKLQFRLAGIAE</sequence>
<dbReference type="Gene3D" id="1.10.1040.10">
    <property type="entry name" value="N-(1-d-carboxylethyl)-l-norvaline Dehydrogenase, domain 2"/>
    <property type="match status" value="1"/>
</dbReference>
<dbReference type="Pfam" id="PF14833">
    <property type="entry name" value="NAD_binding_11"/>
    <property type="match status" value="1"/>
</dbReference>
<dbReference type="SUPFAM" id="SSF48179">
    <property type="entry name" value="6-phosphogluconate dehydrogenase C-terminal domain-like"/>
    <property type="match status" value="1"/>
</dbReference>
<evidence type="ECO:0000313" key="2">
    <source>
        <dbReference type="EMBL" id="MBW8724766.1"/>
    </source>
</evidence>
<reference evidence="2" key="1">
    <citation type="submission" date="2020-06" db="EMBL/GenBank/DDBJ databases">
        <title>Stable isotope informed genome-resolved metagenomics uncovers potential trophic interactions in rhizosphere soil.</title>
        <authorList>
            <person name="Starr E.P."/>
            <person name="Shi S."/>
            <person name="Blazewicz S.J."/>
            <person name="Koch B.J."/>
            <person name="Probst A.J."/>
            <person name="Hungate B.A."/>
            <person name="Pett-Ridge J."/>
            <person name="Firestone M.K."/>
            <person name="Banfield J.F."/>
        </authorList>
    </citation>
    <scope>NUCLEOTIDE SEQUENCE</scope>
    <source>
        <strain evidence="2">YM_69_17</strain>
    </source>
</reference>
<gene>
    <name evidence="2" type="ORF">JF625_06360</name>
</gene>
<dbReference type="InterPro" id="IPR029154">
    <property type="entry name" value="HIBADH-like_NADP-bd"/>
</dbReference>
<dbReference type="AlphaFoldDB" id="A0A952FI22"/>
<dbReference type="Proteomes" id="UP000700706">
    <property type="component" value="Unassembled WGS sequence"/>
</dbReference>
<comment type="caution">
    <text evidence="2">The sequence shown here is derived from an EMBL/GenBank/DDBJ whole genome shotgun (WGS) entry which is preliminary data.</text>
</comment>
<proteinExistence type="predicted"/>
<organism evidence="2 3">
    <name type="scientific">Inquilinus limosus</name>
    <dbReference type="NCBI Taxonomy" id="171674"/>
    <lineage>
        <taxon>Bacteria</taxon>
        <taxon>Pseudomonadati</taxon>
        <taxon>Pseudomonadota</taxon>
        <taxon>Alphaproteobacteria</taxon>
        <taxon>Rhodospirillales</taxon>
        <taxon>Rhodospirillaceae</taxon>
        <taxon>Inquilinus</taxon>
    </lineage>
</organism>
<dbReference type="GO" id="GO:0051287">
    <property type="term" value="F:NAD binding"/>
    <property type="evidence" value="ECO:0007669"/>
    <property type="project" value="InterPro"/>
</dbReference>
<dbReference type="InterPro" id="IPR008927">
    <property type="entry name" value="6-PGluconate_DH-like_C_sf"/>
</dbReference>
<dbReference type="EMBL" id="JAEKLZ010000138">
    <property type="protein sequence ID" value="MBW8724766.1"/>
    <property type="molecule type" value="Genomic_DNA"/>
</dbReference>
<feature type="domain" description="3-hydroxyisobutyrate dehydrogenase-like NAD-binding" evidence="1">
    <location>
        <begin position="15"/>
        <end position="70"/>
    </location>
</feature>
<evidence type="ECO:0000259" key="1">
    <source>
        <dbReference type="Pfam" id="PF14833"/>
    </source>
</evidence>
<evidence type="ECO:0000313" key="3">
    <source>
        <dbReference type="Proteomes" id="UP000700706"/>
    </source>
</evidence>
<accession>A0A952FI22</accession>
<name>A0A952FI22_9PROT</name>
<protein>
    <submittedName>
        <fullName evidence="2">NAD(P)-dependent oxidoreductase</fullName>
    </submittedName>
</protein>